<organism evidence="9 10">
    <name type="scientific">Apiospora arundinis</name>
    <dbReference type="NCBI Taxonomy" id="335852"/>
    <lineage>
        <taxon>Eukaryota</taxon>
        <taxon>Fungi</taxon>
        <taxon>Dikarya</taxon>
        <taxon>Ascomycota</taxon>
        <taxon>Pezizomycotina</taxon>
        <taxon>Sordariomycetes</taxon>
        <taxon>Xylariomycetidae</taxon>
        <taxon>Amphisphaeriales</taxon>
        <taxon>Apiosporaceae</taxon>
        <taxon>Apiospora</taxon>
    </lineage>
</organism>
<feature type="region of interest" description="Disordered" evidence="8">
    <location>
        <begin position="152"/>
        <end position="446"/>
    </location>
</feature>
<evidence type="ECO:0000256" key="8">
    <source>
        <dbReference type="SAM" id="MobiDB-lite"/>
    </source>
</evidence>
<feature type="compositionally biased region" description="Low complexity" evidence="8">
    <location>
        <begin position="1"/>
        <end position="26"/>
    </location>
</feature>
<keyword evidence="4 7" id="KW-0539">Nucleus</keyword>
<keyword evidence="10" id="KW-1185">Reference proteome</keyword>
<feature type="compositionally biased region" description="Basic and acidic residues" evidence="8">
    <location>
        <begin position="684"/>
        <end position="697"/>
    </location>
</feature>
<comment type="similarity">
    <text evidence="6 7">Belongs to the MPP10 family.</text>
</comment>
<evidence type="ECO:0000256" key="1">
    <source>
        <dbReference type="ARBA" id="ARBA00004604"/>
    </source>
</evidence>
<reference evidence="9 10" key="1">
    <citation type="journal article" date="2024" name="IMA Fungus">
        <title>Apiospora arundinis, a panoply of carbohydrate-active enzymes and secondary metabolites.</title>
        <authorList>
            <person name="Sorensen T."/>
            <person name="Petersen C."/>
            <person name="Muurmann A.T."/>
            <person name="Christiansen J.V."/>
            <person name="Brundto M.L."/>
            <person name="Overgaard C.K."/>
            <person name="Boysen A.T."/>
            <person name="Wollenberg R.D."/>
            <person name="Larsen T.O."/>
            <person name="Sorensen J.L."/>
            <person name="Nielsen K.L."/>
            <person name="Sondergaard T.E."/>
        </authorList>
    </citation>
    <scope>NUCLEOTIDE SEQUENCE [LARGE SCALE GENOMIC DNA]</scope>
    <source>
        <strain evidence="9 10">AAU 773</strain>
    </source>
</reference>
<evidence type="ECO:0000313" key="10">
    <source>
        <dbReference type="Proteomes" id="UP001390339"/>
    </source>
</evidence>
<name>A0ABR2IHN0_9PEZI</name>
<evidence type="ECO:0000256" key="4">
    <source>
        <dbReference type="ARBA" id="ARBA00023242"/>
    </source>
</evidence>
<feature type="compositionally biased region" description="Acidic residues" evidence="8">
    <location>
        <begin position="339"/>
        <end position="360"/>
    </location>
</feature>
<feature type="region of interest" description="Disordered" evidence="8">
    <location>
        <begin position="664"/>
        <end position="715"/>
    </location>
</feature>
<sequence length="747" mass="82911">MAGSVSTTSSHTLTHAPDISSNNSSSHLDLSRTSGAFVMSTALLEALQSGNRHGFLQPNTAVPNASLQLVKSTLDSYAGQLSDEQQQRLKEANKKRKRADAAPKNDVLKIRKLHIEGFESSQIWQQARRIISSALEDSQDALEDLQLADQIESDGVDGEQSSDEELSGEDLEDEELDGLSEEDVSGSDEDIEEDEEEVSFDEAGMMDDMEDDDEVELDGEEYEFDEEEGDEEDEEDEEEAEPLVEDPNGLNDGFFSIDDFNKQTQWFENQDARADPNTDAASDDEDEVDWHGDPFATKPGSKGAKSKKSEDDDGLPEDEEDDDDEEDEAGPTFGNMDLDAPEGESDEEAMDDMDDDDMDDGLNANDVFYKDFFAPPAKKGKDGKPRKPRQPKYSEPNDAEVETAMATARRDLFEDESEHDDSEDALSEVDAGDPKARRSAHERKQAKLAEEIRRLEAANVGEKKWVLSGEASAADRPKHSLLDEDLDYEHAGKPVPVITAEISESIEDMIKRRIIAQEFDEVIRRRPDSLDPNANRRGLVELDDTKNKQSLAEIYEEEHIKNTNPDTYVSKADEKARKEEKELEQMWKEICGKLDSLSSWHYKPKPVAPSLTVVADVATVSMEDAQPATAQGVSGGDQTLAPQEIYKAGKDNAEKGEIVAKSGLPVARQELSRDEKARRHRREKERIRKAGGNDRKPLGGRAQSKKDTIADLKKGGVRVINKKGEVLDMEGNKARDAQALSSGNFKL</sequence>
<feature type="compositionally biased region" description="Acidic residues" evidence="8">
    <location>
        <begin position="311"/>
        <end position="329"/>
    </location>
</feature>
<dbReference type="InterPro" id="IPR012173">
    <property type="entry name" value="Mpp10"/>
</dbReference>
<dbReference type="Proteomes" id="UP001390339">
    <property type="component" value="Unassembled WGS sequence"/>
</dbReference>
<feature type="compositionally biased region" description="Basic and acidic residues" evidence="8">
    <location>
        <begin position="704"/>
        <end position="714"/>
    </location>
</feature>
<accession>A0ABR2IHN0</accession>
<dbReference type="EMBL" id="JAPCWZ010000005">
    <property type="protein sequence ID" value="KAK8862700.1"/>
    <property type="molecule type" value="Genomic_DNA"/>
</dbReference>
<evidence type="ECO:0000256" key="2">
    <source>
        <dbReference type="ARBA" id="ARBA00022517"/>
    </source>
</evidence>
<comment type="caution">
    <text evidence="9">The sequence shown here is derived from an EMBL/GenBank/DDBJ whole genome shotgun (WGS) entry which is preliminary data.</text>
</comment>
<keyword evidence="3 7" id="KW-0698">rRNA processing</keyword>
<evidence type="ECO:0000256" key="6">
    <source>
        <dbReference type="ARBA" id="ARBA00029455"/>
    </source>
</evidence>
<dbReference type="Pfam" id="PF04006">
    <property type="entry name" value="Mpp10"/>
    <property type="match status" value="1"/>
</dbReference>
<feature type="region of interest" description="Disordered" evidence="8">
    <location>
        <begin position="1"/>
        <end position="27"/>
    </location>
</feature>
<comment type="subcellular location">
    <subcellularLocation>
        <location evidence="1 7">Nucleus</location>
        <location evidence="1 7">Nucleolus</location>
    </subcellularLocation>
</comment>
<evidence type="ECO:0000313" key="9">
    <source>
        <dbReference type="EMBL" id="KAK8862700.1"/>
    </source>
</evidence>
<evidence type="ECO:0000256" key="5">
    <source>
        <dbReference type="ARBA" id="ARBA00023274"/>
    </source>
</evidence>
<dbReference type="PANTHER" id="PTHR17039">
    <property type="entry name" value="U3 SMALL NUCLEOLAR RIBONUCLEOPROTEIN PROTEIN MPP10"/>
    <property type="match status" value="1"/>
</dbReference>
<evidence type="ECO:0000256" key="3">
    <source>
        <dbReference type="ARBA" id="ARBA00022552"/>
    </source>
</evidence>
<keyword evidence="5 7" id="KW-0687">Ribonucleoprotein</keyword>
<evidence type="ECO:0000256" key="7">
    <source>
        <dbReference type="PIRNR" id="PIRNR017300"/>
    </source>
</evidence>
<protein>
    <recommendedName>
        <fullName evidence="7">U3 small nucleolar ribonucleoprotein protein MPP10</fullName>
    </recommendedName>
</protein>
<feature type="compositionally biased region" description="Acidic residues" evidence="8">
    <location>
        <begin position="152"/>
        <end position="244"/>
    </location>
</feature>
<comment type="function">
    <text evidence="7">Involved in nucleolar processing of pre-18S ribosomal RNA.</text>
</comment>
<proteinExistence type="inferred from homology"/>
<dbReference type="PANTHER" id="PTHR17039:SF0">
    <property type="entry name" value="U3 SMALL NUCLEOLAR RIBONUCLEOPROTEIN PROTEIN MPP10"/>
    <property type="match status" value="1"/>
</dbReference>
<gene>
    <name evidence="9" type="ORF">PGQ11_008935</name>
</gene>
<keyword evidence="2 7" id="KW-0690">Ribosome biogenesis</keyword>
<dbReference type="PIRSF" id="PIRSF017300">
    <property type="entry name" value="snoRNP_Mpp10"/>
    <property type="match status" value="1"/>
</dbReference>
<feature type="compositionally biased region" description="Acidic residues" evidence="8">
    <location>
        <begin position="413"/>
        <end position="431"/>
    </location>
</feature>